<dbReference type="InterPro" id="IPR036390">
    <property type="entry name" value="WH_DNA-bd_sf"/>
</dbReference>
<dbReference type="Gene3D" id="2.60.120.10">
    <property type="entry name" value="Jelly Rolls"/>
    <property type="match status" value="1"/>
</dbReference>
<feature type="non-terminal residue" evidence="5">
    <location>
        <position position="229"/>
    </location>
</feature>
<dbReference type="AlphaFoldDB" id="A0A327KWJ1"/>
<dbReference type="Proteomes" id="UP000248863">
    <property type="component" value="Unassembled WGS sequence"/>
</dbReference>
<dbReference type="GO" id="GO:0003677">
    <property type="term" value="F:DNA binding"/>
    <property type="evidence" value="ECO:0007669"/>
    <property type="project" value="UniProtKB-KW"/>
</dbReference>
<evidence type="ECO:0000256" key="3">
    <source>
        <dbReference type="ARBA" id="ARBA00023163"/>
    </source>
</evidence>
<dbReference type="InterPro" id="IPR014710">
    <property type="entry name" value="RmlC-like_jellyroll"/>
</dbReference>
<protein>
    <submittedName>
        <fullName evidence="5">Nitrogen fixation protein FixK</fullName>
    </submittedName>
</protein>
<evidence type="ECO:0000256" key="1">
    <source>
        <dbReference type="ARBA" id="ARBA00023015"/>
    </source>
</evidence>
<keyword evidence="3" id="KW-0804">Transcription</keyword>
<feature type="domain" description="HTH crp-type" evidence="4">
    <location>
        <begin position="151"/>
        <end position="224"/>
    </location>
</feature>
<keyword evidence="2" id="KW-0238">DNA-binding</keyword>
<dbReference type="SMART" id="SM00419">
    <property type="entry name" value="HTH_CRP"/>
    <property type="match status" value="1"/>
</dbReference>
<proteinExistence type="predicted"/>
<dbReference type="SUPFAM" id="SSF51206">
    <property type="entry name" value="cAMP-binding domain-like"/>
    <property type="match status" value="1"/>
</dbReference>
<evidence type="ECO:0000259" key="4">
    <source>
        <dbReference type="PROSITE" id="PS51063"/>
    </source>
</evidence>
<dbReference type="Gene3D" id="1.10.10.10">
    <property type="entry name" value="Winged helix-like DNA-binding domain superfamily/Winged helix DNA-binding domain"/>
    <property type="match status" value="1"/>
</dbReference>
<gene>
    <name evidence="5" type="ORF">CH338_00320</name>
</gene>
<accession>A0A327KWJ1</accession>
<organism evidence="5 6">
    <name type="scientific">Rhodoplanes elegans</name>
    <dbReference type="NCBI Taxonomy" id="29408"/>
    <lineage>
        <taxon>Bacteria</taxon>
        <taxon>Pseudomonadati</taxon>
        <taxon>Pseudomonadota</taxon>
        <taxon>Alphaproteobacteria</taxon>
        <taxon>Hyphomicrobiales</taxon>
        <taxon>Nitrobacteraceae</taxon>
        <taxon>Rhodoplanes</taxon>
    </lineage>
</organism>
<dbReference type="InterPro" id="IPR036388">
    <property type="entry name" value="WH-like_DNA-bd_sf"/>
</dbReference>
<dbReference type="PROSITE" id="PS51063">
    <property type="entry name" value="HTH_CRP_2"/>
    <property type="match status" value="1"/>
</dbReference>
<dbReference type="InterPro" id="IPR018335">
    <property type="entry name" value="Tscrpt_reg_HTH_Crp-type_CS"/>
</dbReference>
<dbReference type="OrthoDB" id="667966at2"/>
<dbReference type="EMBL" id="NPEU01000001">
    <property type="protein sequence ID" value="RAI42384.1"/>
    <property type="molecule type" value="Genomic_DNA"/>
</dbReference>
<evidence type="ECO:0000313" key="5">
    <source>
        <dbReference type="EMBL" id="RAI42384.1"/>
    </source>
</evidence>
<evidence type="ECO:0000256" key="2">
    <source>
        <dbReference type="ARBA" id="ARBA00023125"/>
    </source>
</evidence>
<dbReference type="SUPFAM" id="SSF46785">
    <property type="entry name" value="Winged helix' DNA-binding domain"/>
    <property type="match status" value="1"/>
</dbReference>
<dbReference type="PROSITE" id="PS00042">
    <property type="entry name" value="HTH_CRP_1"/>
    <property type="match status" value="1"/>
</dbReference>
<dbReference type="GO" id="GO:0003700">
    <property type="term" value="F:DNA-binding transcription factor activity"/>
    <property type="evidence" value="ECO:0007669"/>
    <property type="project" value="InterPro"/>
</dbReference>
<dbReference type="InterPro" id="IPR012318">
    <property type="entry name" value="HTH_CRP"/>
</dbReference>
<dbReference type="Pfam" id="PF13545">
    <property type="entry name" value="HTH_Crp_2"/>
    <property type="match status" value="1"/>
</dbReference>
<comment type="caution">
    <text evidence="5">The sequence shown here is derived from an EMBL/GenBank/DDBJ whole genome shotgun (WGS) entry which is preliminary data.</text>
</comment>
<reference evidence="5 6" key="1">
    <citation type="submission" date="2017-07" db="EMBL/GenBank/DDBJ databases">
        <title>Draft Genome Sequences of Select Purple Nonsulfur Bacteria.</title>
        <authorList>
            <person name="Lasarre B."/>
            <person name="Mckinlay J.B."/>
        </authorList>
    </citation>
    <scope>NUCLEOTIDE SEQUENCE [LARGE SCALE GENOMIC DNA]</scope>
    <source>
        <strain evidence="5 6">DSM 11907</strain>
    </source>
</reference>
<name>A0A327KWJ1_9BRAD</name>
<dbReference type="PRINTS" id="PR00034">
    <property type="entry name" value="HTHCRP"/>
</dbReference>
<sequence length="229" mass="25774">MAAVALKGAAVVGRRAAIHDRAFDGGEFHSELAKCRKAVAVSKGQPICQPNRLAEYWWHVESGVVRQVRLQSSGLRCIHEFFLPPEWFVCDGISEDMVIEAVCDGTVLGRYGRFDLERLAVESVAIAQILRDAQNRQTARAEGHIFNLWHQRSVEKVRVFLDQMRARLPARSDGFTPLPMSRYDMADYLGLSVETVSRALSILRSRRVVEFDGVRTLKIAHGLDDHFPS</sequence>
<keyword evidence="6" id="KW-1185">Reference proteome</keyword>
<dbReference type="InterPro" id="IPR018490">
    <property type="entry name" value="cNMP-bd_dom_sf"/>
</dbReference>
<evidence type="ECO:0000313" key="6">
    <source>
        <dbReference type="Proteomes" id="UP000248863"/>
    </source>
</evidence>
<keyword evidence="1" id="KW-0805">Transcription regulation</keyword>